<dbReference type="Proteomes" id="UP000255317">
    <property type="component" value="Unassembled WGS sequence"/>
</dbReference>
<gene>
    <name evidence="1" type="ORF">C8D94_10711</name>
</gene>
<comment type="caution">
    <text evidence="1">The sequence shown here is derived from an EMBL/GenBank/DDBJ whole genome shotgun (WGS) entry which is preliminary data.</text>
</comment>
<name>A0A370Q553_9FLAO</name>
<dbReference type="InterPro" id="IPR045607">
    <property type="entry name" value="DUF6452"/>
</dbReference>
<protein>
    <recommendedName>
        <fullName evidence="3">Lipoprotein</fullName>
    </recommendedName>
</protein>
<accession>A0A370Q553</accession>
<dbReference type="RefSeq" id="WP_115124606.1">
    <property type="nucleotide sequence ID" value="NZ_QRAO01000007.1"/>
</dbReference>
<dbReference type="OrthoDB" id="663527at2"/>
<dbReference type="EMBL" id="QRAO01000007">
    <property type="protein sequence ID" value="RDK83474.1"/>
    <property type="molecule type" value="Genomic_DNA"/>
</dbReference>
<organism evidence="1 2">
    <name type="scientific">Marinirhabdus gelatinilytica</name>
    <dbReference type="NCBI Taxonomy" id="1703343"/>
    <lineage>
        <taxon>Bacteria</taxon>
        <taxon>Pseudomonadati</taxon>
        <taxon>Bacteroidota</taxon>
        <taxon>Flavobacteriia</taxon>
        <taxon>Flavobacteriales</taxon>
        <taxon>Flavobacteriaceae</taxon>
    </lineage>
</organism>
<evidence type="ECO:0000313" key="1">
    <source>
        <dbReference type="EMBL" id="RDK83474.1"/>
    </source>
</evidence>
<dbReference type="Pfam" id="PF20050">
    <property type="entry name" value="DUF6452"/>
    <property type="match status" value="1"/>
</dbReference>
<dbReference type="PROSITE" id="PS51257">
    <property type="entry name" value="PROKAR_LIPOPROTEIN"/>
    <property type="match status" value="1"/>
</dbReference>
<sequence length="166" mass="18668">MKTVKLVSFFIAGIVLLTMGCTRDDICDPNTAVTPLLIITFKDNANITQAKSVTGLSIRKNDPDSTLVFLSTEATDSIAIPLDTETDLTELLFIMNVSDEETINGDFINFSYEREETYVNRACAFKTTYSGFQTELIEDEDNWITSFLILQTNITDEIEAHLTIRF</sequence>
<proteinExistence type="predicted"/>
<evidence type="ECO:0000313" key="2">
    <source>
        <dbReference type="Proteomes" id="UP000255317"/>
    </source>
</evidence>
<reference evidence="1 2" key="1">
    <citation type="submission" date="2018-07" db="EMBL/GenBank/DDBJ databases">
        <title>Genomic Encyclopedia of Type Strains, Phase IV (KMG-IV): sequencing the most valuable type-strain genomes for metagenomic binning, comparative biology and taxonomic classification.</title>
        <authorList>
            <person name="Goeker M."/>
        </authorList>
    </citation>
    <scope>NUCLEOTIDE SEQUENCE [LARGE SCALE GENOMIC DNA]</scope>
    <source>
        <strain evidence="1 2">DSM 101478</strain>
    </source>
</reference>
<evidence type="ECO:0008006" key="3">
    <source>
        <dbReference type="Google" id="ProtNLM"/>
    </source>
</evidence>
<keyword evidence="2" id="KW-1185">Reference proteome</keyword>
<dbReference type="AlphaFoldDB" id="A0A370Q553"/>